<keyword evidence="1" id="KW-0677">Repeat</keyword>
<dbReference type="Gene3D" id="1.25.40.10">
    <property type="entry name" value="Tetratricopeptide repeat domain"/>
    <property type="match status" value="1"/>
</dbReference>
<dbReference type="InterPro" id="IPR019734">
    <property type="entry name" value="TPR_rpt"/>
</dbReference>
<dbReference type="Proteomes" id="UP000887116">
    <property type="component" value="Unassembled WGS sequence"/>
</dbReference>
<name>A0A8X6L2C3_TRICU</name>
<organism evidence="5 6">
    <name type="scientific">Trichonephila clavata</name>
    <name type="common">Joro spider</name>
    <name type="synonym">Nephila clavata</name>
    <dbReference type="NCBI Taxonomy" id="2740835"/>
    <lineage>
        <taxon>Eukaryota</taxon>
        <taxon>Metazoa</taxon>
        <taxon>Ecdysozoa</taxon>
        <taxon>Arthropoda</taxon>
        <taxon>Chelicerata</taxon>
        <taxon>Arachnida</taxon>
        <taxon>Araneae</taxon>
        <taxon>Araneomorphae</taxon>
        <taxon>Entelegynae</taxon>
        <taxon>Araneoidea</taxon>
        <taxon>Nephilidae</taxon>
        <taxon>Trichonephila</taxon>
    </lineage>
</organism>
<keyword evidence="2 4" id="KW-0802">TPR repeat</keyword>
<keyword evidence="6" id="KW-1185">Reference proteome</keyword>
<comment type="caution">
    <text evidence="5">The sequence shown here is derived from an EMBL/GenBank/DDBJ whole genome shotgun (WGS) entry which is preliminary data.</text>
</comment>
<evidence type="ECO:0000256" key="2">
    <source>
        <dbReference type="ARBA" id="ARBA00022803"/>
    </source>
</evidence>
<reference evidence="5" key="1">
    <citation type="submission" date="2020-07" db="EMBL/GenBank/DDBJ databases">
        <title>Multicomponent nature underlies the extraordinary mechanical properties of spider dragline silk.</title>
        <authorList>
            <person name="Kono N."/>
            <person name="Nakamura H."/>
            <person name="Mori M."/>
            <person name="Yoshida Y."/>
            <person name="Ohtoshi R."/>
            <person name="Malay A.D."/>
            <person name="Moran D.A.P."/>
            <person name="Tomita M."/>
            <person name="Numata K."/>
            <person name="Arakawa K."/>
        </authorList>
    </citation>
    <scope>NUCLEOTIDE SEQUENCE</scope>
</reference>
<dbReference type="OrthoDB" id="1936594at2759"/>
<evidence type="ECO:0000313" key="6">
    <source>
        <dbReference type="Proteomes" id="UP000887116"/>
    </source>
</evidence>
<dbReference type="PANTHER" id="PTHR16193">
    <property type="entry name" value="TETRATRICOPEPTIDE REPEAT PROTEIN 27"/>
    <property type="match status" value="1"/>
</dbReference>
<sequence length="847" mass="98463">MDPDFNDVIKHLNEFEIRCVTGDYDNFSLCLNFDSCKKSVCNDFFKALEFVLDSLFSHDFTAILNSSLSHFCLKQDIFKSNSRNHFECSFVDIDEPLLPVYFKQLLLTCIGVAALQQFVKVNISGPNVDDDNNYLLFTSAFPNDVTQDDVIQFLSKNGEIPYSNVAQIKLLFLSHMFLSCIPPSEDVCLMHNWWLLRCLLIYQKVMPDKISSLHMEMNALMKKINEMSWLNEKKYPTAALMYYMECVQMHLYYGEISQAKNHITTVQSLVGLGIELCGAYGKKTRFQSKATAQLLVKLKRKNNKKTSEIPSKIVDQFEYPSDLHLQDDTLLNKVSFVDDEDYRVDCLLPEEQLVLLAYCLLTKKKEAFDELLREEIMAYVNCILEQPKVWTIYIKALVMRCKLEKHLSRRVERSLMQLEAVIQSIKKNEPGFSVREYMLYAVDLPMIWSLERDLADLWMTLGGTKTALAIYEKLKSWEDIVKCYTRLGRTSCAEKLIREQLAIKETPYLWCLLGDVLDDRKMYLKADNLANGTNARACRSLGYYYYKRQEYKESIPYFEQALKINTLDSETCFSLGYAAHQCKDYSLASNAYRQAVALDQDNFKAWSNLANAFIRLDQKLSAWKCLKEALKFNYEEWHMWENFLLVSTDIGAFDDTVRAWHRLLDIKRKFYDPQILEILVKAVNKNLMDMEEKPSSRYKKQVLQLLGRLSAMVTTDYIFWESYASLLCPDPSKETDLDVLTQAVFYQQKAVTIASQTLGLEKDAEHFRMVMEKVLRLCDLQLEHIERLEEPALNRQRTVFKLTVSVVFAKARKYVNLCQGECRHNAEQLFNDIAAKANLIHNEIDML</sequence>
<dbReference type="PROSITE" id="PS50005">
    <property type="entry name" value="TPR"/>
    <property type="match status" value="2"/>
</dbReference>
<accession>A0A8X6L2C3</accession>
<feature type="repeat" description="TPR" evidence="4">
    <location>
        <begin position="535"/>
        <end position="568"/>
    </location>
</feature>
<proteinExistence type="inferred from homology"/>
<dbReference type="SUPFAM" id="SSF48452">
    <property type="entry name" value="TPR-like"/>
    <property type="match status" value="2"/>
</dbReference>
<dbReference type="Pfam" id="PF07719">
    <property type="entry name" value="TPR_2"/>
    <property type="match status" value="1"/>
</dbReference>
<gene>
    <name evidence="5" type="primary">Ttc27</name>
    <name evidence="5" type="ORF">TNCT_441131</name>
</gene>
<dbReference type="InterPro" id="IPR013105">
    <property type="entry name" value="TPR_2"/>
</dbReference>
<dbReference type="PANTHER" id="PTHR16193:SF0">
    <property type="entry name" value="TETRATRICOPEPTIDE REPEAT PROTEIN 27"/>
    <property type="match status" value="1"/>
</dbReference>
<dbReference type="AlphaFoldDB" id="A0A8X6L2C3"/>
<evidence type="ECO:0000256" key="3">
    <source>
        <dbReference type="ARBA" id="ARBA00024020"/>
    </source>
</evidence>
<evidence type="ECO:0000313" key="5">
    <source>
        <dbReference type="EMBL" id="GFQ95165.1"/>
    </source>
</evidence>
<dbReference type="EMBL" id="BMAO01014462">
    <property type="protein sequence ID" value="GFQ95165.1"/>
    <property type="molecule type" value="Genomic_DNA"/>
</dbReference>
<evidence type="ECO:0000256" key="4">
    <source>
        <dbReference type="PROSITE-ProRule" id="PRU00339"/>
    </source>
</evidence>
<evidence type="ECO:0000256" key="1">
    <source>
        <dbReference type="ARBA" id="ARBA00022737"/>
    </source>
</evidence>
<dbReference type="InterPro" id="IPR044244">
    <property type="entry name" value="TTC27/Emw1"/>
</dbReference>
<dbReference type="Pfam" id="PF13414">
    <property type="entry name" value="TPR_11"/>
    <property type="match status" value="1"/>
</dbReference>
<dbReference type="InterPro" id="IPR011990">
    <property type="entry name" value="TPR-like_helical_dom_sf"/>
</dbReference>
<feature type="repeat" description="TPR" evidence="4">
    <location>
        <begin position="569"/>
        <end position="602"/>
    </location>
</feature>
<dbReference type="SMART" id="SM00028">
    <property type="entry name" value="TPR"/>
    <property type="match status" value="3"/>
</dbReference>
<comment type="similarity">
    <text evidence="3">Belongs to the TTC27 family.</text>
</comment>
<protein>
    <submittedName>
        <fullName evidence="5">Tetratricopeptide repeat protein 27</fullName>
    </submittedName>
</protein>